<protein>
    <submittedName>
        <fullName evidence="1">Uncharacterized protein</fullName>
    </submittedName>
</protein>
<organism evidence="1 2">
    <name type="scientific">Cirrhinus molitorella</name>
    <name type="common">mud carp</name>
    <dbReference type="NCBI Taxonomy" id="172907"/>
    <lineage>
        <taxon>Eukaryota</taxon>
        <taxon>Metazoa</taxon>
        <taxon>Chordata</taxon>
        <taxon>Craniata</taxon>
        <taxon>Vertebrata</taxon>
        <taxon>Euteleostomi</taxon>
        <taxon>Actinopterygii</taxon>
        <taxon>Neopterygii</taxon>
        <taxon>Teleostei</taxon>
        <taxon>Ostariophysi</taxon>
        <taxon>Cypriniformes</taxon>
        <taxon>Cyprinidae</taxon>
        <taxon>Labeoninae</taxon>
        <taxon>Labeonini</taxon>
        <taxon>Cirrhinus</taxon>
    </lineage>
</organism>
<accession>A0ABR3M0X9</accession>
<sequence length="198" mass="21688">MNTPHRPANVRVASCCAPINADPRPHDPAGARQRSRSAVLRKCSKLALDPYTLTSDASQCNAQSQQCMSHQRLGLGREAIRTSGVQWSRAAWSDEFERTHSAQMHVPPQLSVHCISQAGPVNIVTLNVTPASRCRCVTERCKHPAGGDLRATQSGLLLPQEEARLSASAITSAADLKSAACSLRWLSWDYKDWFWISA</sequence>
<keyword evidence="2" id="KW-1185">Reference proteome</keyword>
<comment type="caution">
    <text evidence="1">The sequence shown here is derived from an EMBL/GenBank/DDBJ whole genome shotgun (WGS) entry which is preliminary data.</text>
</comment>
<evidence type="ECO:0000313" key="1">
    <source>
        <dbReference type="EMBL" id="KAL1258773.1"/>
    </source>
</evidence>
<evidence type="ECO:0000313" key="2">
    <source>
        <dbReference type="Proteomes" id="UP001558613"/>
    </source>
</evidence>
<gene>
    <name evidence="1" type="ORF">QQF64_009350</name>
</gene>
<reference evidence="1 2" key="1">
    <citation type="submission" date="2023-09" db="EMBL/GenBank/DDBJ databases">
        <authorList>
            <person name="Wang M."/>
        </authorList>
    </citation>
    <scope>NUCLEOTIDE SEQUENCE [LARGE SCALE GENOMIC DNA]</scope>
    <source>
        <strain evidence="1">GT-2023</strain>
        <tissue evidence="1">Liver</tissue>
    </source>
</reference>
<proteinExistence type="predicted"/>
<dbReference type="Proteomes" id="UP001558613">
    <property type="component" value="Unassembled WGS sequence"/>
</dbReference>
<dbReference type="EMBL" id="JAYMGO010000016">
    <property type="protein sequence ID" value="KAL1258773.1"/>
    <property type="molecule type" value="Genomic_DNA"/>
</dbReference>
<name>A0ABR3M0X9_9TELE</name>